<keyword evidence="3" id="KW-1185">Reference proteome</keyword>
<dbReference type="InterPro" id="IPR003607">
    <property type="entry name" value="HD/PDEase_dom"/>
</dbReference>
<organism evidence="2 3">
    <name type="scientific">Allorhodopirellula solitaria</name>
    <dbReference type="NCBI Taxonomy" id="2527987"/>
    <lineage>
        <taxon>Bacteria</taxon>
        <taxon>Pseudomonadati</taxon>
        <taxon>Planctomycetota</taxon>
        <taxon>Planctomycetia</taxon>
        <taxon>Pirellulales</taxon>
        <taxon>Pirellulaceae</taxon>
        <taxon>Allorhodopirellula</taxon>
    </lineage>
</organism>
<name>A0A5C5X007_9BACT</name>
<accession>A0A5C5X007</accession>
<gene>
    <name evidence="2" type="ORF">CA85_48980</name>
</gene>
<dbReference type="EMBL" id="SJPK01000025">
    <property type="protein sequence ID" value="TWT55485.1"/>
    <property type="molecule type" value="Genomic_DNA"/>
</dbReference>
<protein>
    <recommendedName>
        <fullName evidence="1">HD/PDEase domain-containing protein</fullName>
    </recommendedName>
</protein>
<dbReference type="Gene3D" id="1.10.3210.10">
    <property type="entry name" value="Hypothetical protein af1432"/>
    <property type="match status" value="1"/>
</dbReference>
<evidence type="ECO:0000313" key="2">
    <source>
        <dbReference type="EMBL" id="TWT55485.1"/>
    </source>
</evidence>
<dbReference type="SMART" id="SM00471">
    <property type="entry name" value="HDc"/>
    <property type="match status" value="1"/>
</dbReference>
<dbReference type="InterPro" id="IPR056471">
    <property type="entry name" value="HD-CE"/>
</dbReference>
<comment type="caution">
    <text evidence="2">The sequence shown here is derived from an EMBL/GenBank/DDBJ whole genome shotgun (WGS) entry which is preliminary data.</text>
</comment>
<dbReference type="Pfam" id="PF24391">
    <property type="entry name" value="HD-CE"/>
    <property type="match status" value="1"/>
</dbReference>
<proteinExistence type="predicted"/>
<sequence>MNQSSKYGDAPPFKHLKRESSRALLVSLRSKVAPILDNNCLPHFTDHSVLHSDGVSQLVDDLVNPLMQTDQRLNETELVILYSACYLHDIGLQYENAGETKTIADLKLGLPWQEQPEDERRNLLRQFHHRISAEMVHSSVRAEDPVIGMQLTSDYEPSKIACLCESHNLYFEVERDLARYDELTADGPDIRMKLLAGLLRVADILEESRRRATRTKARTLMLDITSQKHWWRHYYTEDVVFNEAEKTVSIWFDFPEADFDSYSRIVPELQKPWIEAEFSRHAAVFNKFGVTWTLQAELKFKQYSDTESMPDEVVTAMAAELRERHIEEDERRRTVLLNTFRESRPQVESRLAELRQKEKELSPEDFLLKLVEVSNDLWAIGSKRSAIFTLVFEFGRKSQHLDAAKRLEIGTRLMQMCLEDGMPELAKGWGIVLQQDAKSLPPTDPAVFPCLRTITDWFIALCGYDEAKVAIAEAIACAPNDNETELLVAKRSGVDFLQGELQAVAGDDAGVAKDD</sequence>
<feature type="domain" description="HD/PDEase" evidence="1">
    <location>
        <begin position="44"/>
        <end position="217"/>
    </location>
</feature>
<dbReference type="AlphaFoldDB" id="A0A5C5X007"/>
<evidence type="ECO:0000313" key="3">
    <source>
        <dbReference type="Proteomes" id="UP000318053"/>
    </source>
</evidence>
<reference evidence="2 3" key="1">
    <citation type="submission" date="2019-02" db="EMBL/GenBank/DDBJ databases">
        <title>Deep-cultivation of Planctomycetes and their phenomic and genomic characterization uncovers novel biology.</title>
        <authorList>
            <person name="Wiegand S."/>
            <person name="Jogler M."/>
            <person name="Boedeker C."/>
            <person name="Pinto D."/>
            <person name="Vollmers J."/>
            <person name="Rivas-Marin E."/>
            <person name="Kohn T."/>
            <person name="Peeters S.H."/>
            <person name="Heuer A."/>
            <person name="Rast P."/>
            <person name="Oberbeckmann S."/>
            <person name="Bunk B."/>
            <person name="Jeske O."/>
            <person name="Meyerdierks A."/>
            <person name="Storesund J.E."/>
            <person name="Kallscheuer N."/>
            <person name="Luecker S."/>
            <person name="Lage O.M."/>
            <person name="Pohl T."/>
            <person name="Merkel B.J."/>
            <person name="Hornburger P."/>
            <person name="Mueller R.-W."/>
            <person name="Bruemmer F."/>
            <person name="Labrenz M."/>
            <person name="Spormann A.M."/>
            <person name="Op Den Camp H."/>
            <person name="Overmann J."/>
            <person name="Amann R."/>
            <person name="Jetten M.S.M."/>
            <person name="Mascher T."/>
            <person name="Medema M.H."/>
            <person name="Devos D.P."/>
            <person name="Kaster A.-K."/>
            <person name="Ovreas L."/>
            <person name="Rohde M."/>
            <person name="Galperin M.Y."/>
            <person name="Jogler C."/>
        </authorList>
    </citation>
    <scope>NUCLEOTIDE SEQUENCE [LARGE SCALE GENOMIC DNA]</scope>
    <source>
        <strain evidence="2 3">CA85</strain>
    </source>
</reference>
<dbReference type="SUPFAM" id="SSF109604">
    <property type="entry name" value="HD-domain/PDEase-like"/>
    <property type="match status" value="1"/>
</dbReference>
<dbReference type="Proteomes" id="UP000318053">
    <property type="component" value="Unassembled WGS sequence"/>
</dbReference>
<dbReference type="RefSeq" id="WP_146393736.1">
    <property type="nucleotide sequence ID" value="NZ_SJPK01000025.1"/>
</dbReference>
<dbReference type="OrthoDB" id="1837345at2"/>
<evidence type="ECO:0000259" key="1">
    <source>
        <dbReference type="SMART" id="SM00471"/>
    </source>
</evidence>